<keyword evidence="5" id="KW-0378">Hydrolase</keyword>
<dbReference type="RefSeq" id="WP_183568041.1">
    <property type="nucleotide sequence ID" value="NZ_JACHOP010000005.1"/>
</dbReference>
<sequence length="65" mass="7208">MGGNLYPELVHLLRAAGCRLVRQGKGSHEIWHSPITNRRFAVPRNTTMAHTANAILKEAGLEKAF</sequence>
<dbReference type="EMBL" id="JACHOP010000005">
    <property type="protein sequence ID" value="MBB5757089.1"/>
    <property type="molecule type" value="Genomic_DNA"/>
</dbReference>
<keyword evidence="2" id="KW-1277">Toxin-antitoxin system</keyword>
<evidence type="ECO:0000256" key="3">
    <source>
        <dbReference type="ARBA" id="ARBA00022722"/>
    </source>
</evidence>
<comment type="similarity">
    <text evidence="1">Belongs to the HicA mRNA interferase family.</text>
</comment>
<keyword evidence="3" id="KW-0540">Nuclease</keyword>
<evidence type="ECO:0000313" key="8">
    <source>
        <dbReference type="EMBL" id="MBB5757089.1"/>
    </source>
</evidence>
<evidence type="ECO:0000256" key="6">
    <source>
        <dbReference type="ARBA" id="ARBA00022884"/>
    </source>
</evidence>
<evidence type="ECO:0000256" key="7">
    <source>
        <dbReference type="ARBA" id="ARBA00023016"/>
    </source>
</evidence>
<dbReference type="SUPFAM" id="SSF54786">
    <property type="entry name" value="YcfA/nrd intein domain"/>
    <property type="match status" value="1"/>
</dbReference>
<evidence type="ECO:0000256" key="2">
    <source>
        <dbReference type="ARBA" id="ARBA00022649"/>
    </source>
</evidence>
<dbReference type="AlphaFoldDB" id="A0A840ZGZ0"/>
<reference evidence="8 9" key="1">
    <citation type="submission" date="2020-08" db="EMBL/GenBank/DDBJ databases">
        <title>Genomic Encyclopedia of Type Strains, Phase IV (KMG-IV): sequencing the most valuable type-strain genomes for metagenomic binning, comparative biology and taxonomic classification.</title>
        <authorList>
            <person name="Goeker M."/>
        </authorList>
    </citation>
    <scope>NUCLEOTIDE SEQUENCE [LARGE SCALE GENOMIC DNA]</scope>
    <source>
        <strain evidence="8 9">DSM 2163</strain>
    </source>
</reference>
<gene>
    <name evidence="8" type="ORF">HNR00_001797</name>
</gene>
<accession>A0A840ZGZ0</accession>
<dbReference type="InterPro" id="IPR038570">
    <property type="entry name" value="HicA_sf"/>
</dbReference>
<dbReference type="GO" id="GO:0003729">
    <property type="term" value="F:mRNA binding"/>
    <property type="evidence" value="ECO:0007669"/>
    <property type="project" value="InterPro"/>
</dbReference>
<evidence type="ECO:0000313" key="9">
    <source>
        <dbReference type="Proteomes" id="UP000583454"/>
    </source>
</evidence>
<keyword evidence="9" id="KW-1185">Reference proteome</keyword>
<evidence type="ECO:0000256" key="4">
    <source>
        <dbReference type="ARBA" id="ARBA00022759"/>
    </source>
</evidence>
<dbReference type="InterPro" id="IPR012933">
    <property type="entry name" value="HicA_mRNA_interferase"/>
</dbReference>
<dbReference type="GO" id="GO:0016787">
    <property type="term" value="F:hydrolase activity"/>
    <property type="evidence" value="ECO:0007669"/>
    <property type="project" value="UniProtKB-KW"/>
</dbReference>
<name>A0A840ZGZ0_9HYPH</name>
<keyword evidence="7" id="KW-0346">Stress response</keyword>
<evidence type="ECO:0000256" key="1">
    <source>
        <dbReference type="ARBA" id="ARBA00006620"/>
    </source>
</evidence>
<protein>
    <submittedName>
        <fullName evidence="8">Putative RNA binding protein YcfA (HicA-like mRNA interferase family)</fullName>
    </submittedName>
</protein>
<dbReference type="Gene3D" id="3.30.920.30">
    <property type="entry name" value="Hypothetical protein"/>
    <property type="match status" value="1"/>
</dbReference>
<organism evidence="8 9">
    <name type="scientific">Methylorubrum rhodinum</name>
    <dbReference type="NCBI Taxonomy" id="29428"/>
    <lineage>
        <taxon>Bacteria</taxon>
        <taxon>Pseudomonadati</taxon>
        <taxon>Pseudomonadota</taxon>
        <taxon>Alphaproteobacteria</taxon>
        <taxon>Hyphomicrobiales</taxon>
        <taxon>Methylobacteriaceae</taxon>
        <taxon>Methylorubrum</taxon>
    </lineage>
</organism>
<keyword evidence="6" id="KW-0694">RNA-binding</keyword>
<dbReference type="Pfam" id="PF07927">
    <property type="entry name" value="HicA_toxin"/>
    <property type="match status" value="1"/>
</dbReference>
<keyword evidence="4" id="KW-0255">Endonuclease</keyword>
<dbReference type="GO" id="GO:0004519">
    <property type="term" value="F:endonuclease activity"/>
    <property type="evidence" value="ECO:0007669"/>
    <property type="project" value="UniProtKB-KW"/>
</dbReference>
<proteinExistence type="inferred from homology"/>
<evidence type="ECO:0000256" key="5">
    <source>
        <dbReference type="ARBA" id="ARBA00022801"/>
    </source>
</evidence>
<dbReference type="Proteomes" id="UP000583454">
    <property type="component" value="Unassembled WGS sequence"/>
</dbReference>
<comment type="caution">
    <text evidence="8">The sequence shown here is derived from an EMBL/GenBank/DDBJ whole genome shotgun (WGS) entry which is preliminary data.</text>
</comment>